<sequence length="116" mass="12368">METSVEGHGAQVEERQEKDEAHREGDACSKVDAASRAHGRDAVGSKFAEEDERATDGGCEESNVCALVYGADDSCTSRLMKLKNPPKTAAGLLALPTMSARAFAKALKNGELEQTR</sequence>
<dbReference type="AlphaFoldDB" id="A0AAV2YMD7"/>
<keyword evidence="3" id="KW-1185">Reference proteome</keyword>
<dbReference type="EMBL" id="DAKRPA010000250">
    <property type="protein sequence ID" value="DAZ94453.1"/>
    <property type="molecule type" value="Genomic_DNA"/>
</dbReference>
<organism evidence="2 3">
    <name type="scientific">Lagenidium giganteum</name>
    <dbReference type="NCBI Taxonomy" id="4803"/>
    <lineage>
        <taxon>Eukaryota</taxon>
        <taxon>Sar</taxon>
        <taxon>Stramenopiles</taxon>
        <taxon>Oomycota</taxon>
        <taxon>Peronosporomycetes</taxon>
        <taxon>Pythiales</taxon>
        <taxon>Pythiaceae</taxon>
    </lineage>
</organism>
<gene>
    <name evidence="2" type="ORF">N0F65_002771</name>
</gene>
<name>A0AAV2YMD7_9STRA</name>
<protein>
    <submittedName>
        <fullName evidence="2">Uncharacterized protein</fullName>
    </submittedName>
</protein>
<reference evidence="2" key="2">
    <citation type="journal article" date="2023" name="Microbiol Resour">
        <title>Decontamination and Annotation of the Draft Genome Sequence of the Oomycete Lagenidium giganteum ARSEF 373.</title>
        <authorList>
            <person name="Morgan W.R."/>
            <person name="Tartar A."/>
        </authorList>
    </citation>
    <scope>NUCLEOTIDE SEQUENCE</scope>
    <source>
        <strain evidence="2">ARSEF 373</strain>
    </source>
</reference>
<reference evidence="2" key="1">
    <citation type="submission" date="2022-11" db="EMBL/GenBank/DDBJ databases">
        <authorList>
            <person name="Morgan W.R."/>
            <person name="Tartar A."/>
        </authorList>
    </citation>
    <scope>NUCLEOTIDE SEQUENCE</scope>
    <source>
        <strain evidence="2">ARSEF 373</strain>
    </source>
</reference>
<feature type="region of interest" description="Disordered" evidence="1">
    <location>
        <begin position="1"/>
        <end position="57"/>
    </location>
</feature>
<comment type="caution">
    <text evidence="2">The sequence shown here is derived from an EMBL/GenBank/DDBJ whole genome shotgun (WGS) entry which is preliminary data.</text>
</comment>
<dbReference type="Proteomes" id="UP001146120">
    <property type="component" value="Unassembled WGS sequence"/>
</dbReference>
<proteinExistence type="predicted"/>
<evidence type="ECO:0000256" key="1">
    <source>
        <dbReference type="SAM" id="MobiDB-lite"/>
    </source>
</evidence>
<evidence type="ECO:0000313" key="2">
    <source>
        <dbReference type="EMBL" id="DAZ94453.1"/>
    </source>
</evidence>
<accession>A0AAV2YMD7</accession>
<evidence type="ECO:0000313" key="3">
    <source>
        <dbReference type="Proteomes" id="UP001146120"/>
    </source>
</evidence>
<feature type="compositionally biased region" description="Basic and acidic residues" evidence="1">
    <location>
        <begin position="11"/>
        <end position="43"/>
    </location>
</feature>